<dbReference type="AlphaFoldDB" id="A0AAU7EES4"/>
<evidence type="ECO:0000313" key="2">
    <source>
        <dbReference type="Proteomes" id="UP001224325"/>
    </source>
</evidence>
<evidence type="ECO:0000313" key="1">
    <source>
        <dbReference type="EMBL" id="XBL13850.1"/>
    </source>
</evidence>
<dbReference type="Proteomes" id="UP001224325">
    <property type="component" value="Chromosome"/>
</dbReference>
<keyword evidence="2" id="KW-1185">Reference proteome</keyword>
<reference evidence="1" key="1">
    <citation type="submission" date="2024-04" db="EMBL/GenBank/DDBJ databases">
        <title>Mariniflexile litorale, isolated from the shallow sediments of the Sea of Japan.</title>
        <authorList>
            <person name="Romanenko L."/>
            <person name="Isaeva M."/>
        </authorList>
    </citation>
    <scope>NUCLEOTIDE SEQUENCE [LARGE SCALE GENOMIC DNA]</scope>
    <source>
        <strain evidence="1">KMM 9835</strain>
    </source>
</reference>
<dbReference type="PANTHER" id="PTHR11371">
    <property type="entry name" value="DEOXYRIBONUCLEASE"/>
    <property type="match status" value="1"/>
</dbReference>
<keyword evidence="1" id="KW-0255">Endonuclease</keyword>
<gene>
    <name evidence="1" type="ORF">QLS71_016185</name>
</gene>
<keyword evidence="1" id="KW-0540">Nuclease</keyword>
<keyword evidence="1" id="KW-0378">Hydrolase</keyword>
<dbReference type="CDD" id="cd10283">
    <property type="entry name" value="MnuA_DNase1-like"/>
    <property type="match status" value="1"/>
</dbReference>
<sequence>MHDFMYNISCAGTKKLIKEMWYNDLRPDSELFNDRYSLVMLDSEKNYNRMMTEGDKKRTISNLLRLRKGILEKIPNKTVDTNLLLSSWNIKNFGTLKDRTAESLYYIAEIINAFDIVALQEVNSDLSDFKKVLRLLGSHWKYTLSDVTEGNSGNDERFGFMYDSRRVTHSGLSGEIVISPELIENNAIISQLKRTPTFTGFESGWRKFTIVSVHLHPGEGATNKAIRKEEVRLLMEILKKKQKSSALEGRNMIVLGDTNLYEEDADIVKLITDNKFVESNGLKGKYTNTSLNQIYDRVFLNVDDYFKIATDHNGMQKGGVFNLFNYVYINTASEIANYHELMLLHKENPSNLTDSAKFKSYFNSYWKRNQMSDHLPIWLELQTESSDEFLINKFDKM</sequence>
<dbReference type="GO" id="GO:0004519">
    <property type="term" value="F:endonuclease activity"/>
    <property type="evidence" value="ECO:0007669"/>
    <property type="project" value="UniProtKB-KW"/>
</dbReference>
<organism evidence="1 2">
    <name type="scientific">Mariniflexile litorale</name>
    <dbReference type="NCBI Taxonomy" id="3045158"/>
    <lineage>
        <taxon>Bacteria</taxon>
        <taxon>Pseudomonadati</taxon>
        <taxon>Bacteroidota</taxon>
        <taxon>Flavobacteriia</taxon>
        <taxon>Flavobacteriales</taxon>
        <taxon>Flavobacteriaceae</taxon>
        <taxon>Mariniflexile</taxon>
    </lineage>
</organism>
<dbReference type="PANTHER" id="PTHR11371:SF31">
    <property type="entry name" value="EXTRACELLULAR NUCLEASE"/>
    <property type="match status" value="1"/>
</dbReference>
<name>A0AAU7EES4_9FLAO</name>
<dbReference type="EMBL" id="CP155618">
    <property type="protein sequence ID" value="XBL13850.1"/>
    <property type="molecule type" value="Genomic_DNA"/>
</dbReference>
<dbReference type="SUPFAM" id="SSF56219">
    <property type="entry name" value="DNase I-like"/>
    <property type="match status" value="1"/>
</dbReference>
<accession>A0AAU7EES4</accession>
<dbReference type="Gene3D" id="3.60.10.10">
    <property type="entry name" value="Endonuclease/exonuclease/phosphatase"/>
    <property type="match status" value="1"/>
</dbReference>
<dbReference type="InterPro" id="IPR036691">
    <property type="entry name" value="Endo/exonu/phosph_ase_sf"/>
</dbReference>
<dbReference type="KEGG" id="mlil:QLS71_016185"/>
<protein>
    <submittedName>
        <fullName evidence="1">Endonuclease/exonuclease/phosphatase family protein</fullName>
    </submittedName>
</protein>
<dbReference type="RefSeq" id="WP_348636571.1">
    <property type="nucleotide sequence ID" value="NZ_CP155618.1"/>
</dbReference>
<proteinExistence type="predicted"/>